<proteinExistence type="predicted"/>
<reference evidence="2" key="2">
    <citation type="submission" date="2021-04" db="EMBL/GenBank/DDBJ databases">
        <authorList>
            <person name="Gilroy R."/>
        </authorList>
    </citation>
    <scope>NUCLEOTIDE SEQUENCE</scope>
    <source>
        <strain evidence="2">G4-2901</strain>
    </source>
</reference>
<dbReference type="EMBL" id="JAHLFW010000031">
    <property type="protein sequence ID" value="MBU3837309.1"/>
    <property type="molecule type" value="Genomic_DNA"/>
</dbReference>
<dbReference type="InterPro" id="IPR025348">
    <property type="entry name" value="DUF4252"/>
</dbReference>
<gene>
    <name evidence="2" type="ORF">H9777_03115</name>
</gene>
<comment type="caution">
    <text evidence="2">The sequence shown here is derived from an EMBL/GenBank/DDBJ whole genome shotgun (WGS) entry which is preliminary data.</text>
</comment>
<accession>A0A948TAQ5</accession>
<evidence type="ECO:0000313" key="2">
    <source>
        <dbReference type="EMBL" id="MBU3837309.1"/>
    </source>
</evidence>
<dbReference type="AlphaFoldDB" id="A0A948TAQ5"/>
<evidence type="ECO:0000313" key="3">
    <source>
        <dbReference type="Proteomes" id="UP000783796"/>
    </source>
</evidence>
<feature type="signal peptide" evidence="1">
    <location>
        <begin position="1"/>
        <end position="18"/>
    </location>
</feature>
<keyword evidence="1" id="KW-0732">Signal</keyword>
<organism evidence="2 3">
    <name type="scientific">Candidatus Phocaeicola faecigallinarum</name>
    <dbReference type="NCBI Taxonomy" id="2838732"/>
    <lineage>
        <taxon>Bacteria</taxon>
        <taxon>Pseudomonadati</taxon>
        <taxon>Bacteroidota</taxon>
        <taxon>Bacteroidia</taxon>
        <taxon>Bacteroidales</taxon>
        <taxon>Bacteroidaceae</taxon>
        <taxon>Phocaeicola</taxon>
    </lineage>
</organism>
<protein>
    <submittedName>
        <fullName evidence="2">DUF4252 domain-containing protein</fullName>
    </submittedName>
</protein>
<name>A0A948TAQ5_9BACT</name>
<feature type="chain" id="PRO_5037900038" evidence="1">
    <location>
        <begin position="19"/>
        <end position="160"/>
    </location>
</feature>
<sequence length="160" mass="18367">MKKYFFIVMLFSAQMLCAVNVNSIINEFKDADRAEYVSVPWILMKMGHMFMDEEDKDDIAARINSVRVLDLEECSERVKARFTKRVASLNGDGYETMVRAKDQDGSVQILVKEKKNIIKELLIVCGGKDDCALIVLKGNIRQEDIDKLVQQETDKRNGRK</sequence>
<dbReference type="Proteomes" id="UP000783796">
    <property type="component" value="Unassembled WGS sequence"/>
</dbReference>
<dbReference type="Pfam" id="PF14060">
    <property type="entry name" value="DUF4252"/>
    <property type="match status" value="1"/>
</dbReference>
<evidence type="ECO:0000256" key="1">
    <source>
        <dbReference type="SAM" id="SignalP"/>
    </source>
</evidence>
<reference evidence="2" key="1">
    <citation type="journal article" date="2021" name="PeerJ">
        <title>Extensive microbial diversity within the chicken gut microbiome revealed by metagenomics and culture.</title>
        <authorList>
            <person name="Gilroy R."/>
            <person name="Ravi A."/>
            <person name="Getino M."/>
            <person name="Pursley I."/>
            <person name="Horton D.L."/>
            <person name="Alikhan N.F."/>
            <person name="Baker D."/>
            <person name="Gharbi K."/>
            <person name="Hall N."/>
            <person name="Watson M."/>
            <person name="Adriaenssens E.M."/>
            <person name="Foster-Nyarko E."/>
            <person name="Jarju S."/>
            <person name="Secka A."/>
            <person name="Antonio M."/>
            <person name="Oren A."/>
            <person name="Chaudhuri R.R."/>
            <person name="La Ragione R."/>
            <person name="Hildebrand F."/>
            <person name="Pallen M.J."/>
        </authorList>
    </citation>
    <scope>NUCLEOTIDE SEQUENCE</scope>
    <source>
        <strain evidence="2">G4-2901</strain>
    </source>
</reference>